<dbReference type="PANTHER" id="PTHR13887:SF54">
    <property type="entry name" value="DSBA FAMILY PROTEIN"/>
    <property type="match status" value="1"/>
</dbReference>
<dbReference type="InterPro" id="IPR001853">
    <property type="entry name" value="DSBA-like_thioredoxin_dom"/>
</dbReference>
<accession>A0A930N612</accession>
<protein>
    <submittedName>
        <fullName evidence="3">DsbA family protein</fullName>
    </submittedName>
</protein>
<gene>
    <name evidence="3" type="ORF">HXN33_00740</name>
</gene>
<dbReference type="AlphaFoldDB" id="A0A930N612"/>
<dbReference type="SUPFAM" id="SSF52833">
    <property type="entry name" value="Thioredoxin-like"/>
    <property type="match status" value="1"/>
</dbReference>
<dbReference type="PROSITE" id="PS00194">
    <property type="entry name" value="THIOREDOXIN_1"/>
    <property type="match status" value="1"/>
</dbReference>
<dbReference type="EMBL" id="JABZSQ010000005">
    <property type="protein sequence ID" value="MBF1414079.1"/>
    <property type="molecule type" value="Genomic_DNA"/>
</dbReference>
<evidence type="ECO:0000259" key="2">
    <source>
        <dbReference type="Pfam" id="PF01323"/>
    </source>
</evidence>
<reference evidence="3" key="1">
    <citation type="submission" date="2020-04" db="EMBL/GenBank/DDBJ databases">
        <title>Deep metagenomics examines the oral microbiome during advanced dental caries in children, revealing novel taxa and co-occurrences with host molecules.</title>
        <authorList>
            <person name="Baker J.L."/>
            <person name="Morton J.T."/>
            <person name="Dinis M."/>
            <person name="Alvarez R."/>
            <person name="Tran N.C."/>
            <person name="Knight R."/>
            <person name="Edlund A."/>
        </authorList>
    </citation>
    <scope>NUCLEOTIDE SEQUENCE</scope>
    <source>
        <strain evidence="3">JCVI_25_bin.9</strain>
    </source>
</reference>
<dbReference type="InterPro" id="IPR017937">
    <property type="entry name" value="Thioredoxin_CS"/>
</dbReference>
<evidence type="ECO:0000313" key="3">
    <source>
        <dbReference type="EMBL" id="MBF1414079.1"/>
    </source>
</evidence>
<keyword evidence="1" id="KW-0676">Redox-active center</keyword>
<dbReference type="Gene3D" id="3.40.30.10">
    <property type="entry name" value="Glutaredoxin"/>
    <property type="match status" value="1"/>
</dbReference>
<dbReference type="Gene3D" id="1.10.472.60">
    <property type="entry name" value="putative protein disulfide isomerase domain"/>
    <property type="match status" value="1"/>
</dbReference>
<proteinExistence type="predicted"/>
<evidence type="ECO:0000256" key="1">
    <source>
        <dbReference type="ARBA" id="ARBA00023284"/>
    </source>
</evidence>
<comment type="caution">
    <text evidence="3">The sequence shown here is derived from an EMBL/GenBank/DDBJ whole genome shotgun (WGS) entry which is preliminary data.</text>
</comment>
<evidence type="ECO:0000313" key="4">
    <source>
        <dbReference type="Proteomes" id="UP000757461"/>
    </source>
</evidence>
<name>A0A930N612_9BACT</name>
<dbReference type="CDD" id="cd03025">
    <property type="entry name" value="DsbA_FrnE_like"/>
    <property type="match status" value="1"/>
</dbReference>
<dbReference type="Pfam" id="PF01323">
    <property type="entry name" value="DSBA"/>
    <property type="match status" value="1"/>
</dbReference>
<dbReference type="InterPro" id="IPR036249">
    <property type="entry name" value="Thioredoxin-like_sf"/>
</dbReference>
<dbReference type="PANTHER" id="PTHR13887">
    <property type="entry name" value="GLUTATHIONE S-TRANSFERASE KAPPA"/>
    <property type="match status" value="1"/>
</dbReference>
<dbReference type="RefSeq" id="WP_278544945.1">
    <property type="nucleotide sequence ID" value="NZ_CAKAQX010000012.1"/>
</dbReference>
<feature type="domain" description="DSBA-like thioredoxin" evidence="2">
    <location>
        <begin position="3"/>
        <end position="200"/>
    </location>
</feature>
<dbReference type="Proteomes" id="UP000757461">
    <property type="component" value="Unassembled WGS sequence"/>
</dbReference>
<dbReference type="GO" id="GO:0016491">
    <property type="term" value="F:oxidoreductase activity"/>
    <property type="evidence" value="ECO:0007669"/>
    <property type="project" value="InterPro"/>
</dbReference>
<sequence length="223" mass="25151">MRVIYVFDTYCGWCYGFESVFSKFLKNHPEISLEMYSGGLFVGGETIKASMLEHVKESNARITRYYGVPFGDAYEKQLAAGNLKMDSVKPAIAFALVREMLPKTQWGEFIYEVQRAFYIDGKDLNEPEIFVDIARNLGVDADKYASELKNNWDNKTLAEDDFKKSDSFGVESFPTLLIEVDGKYHNLLSGANTVEKLEQNFRNYSQLGEGDTAPSCKIDGSGC</sequence>
<organism evidence="3 4">
    <name type="scientific">Prevotella histicola</name>
    <dbReference type="NCBI Taxonomy" id="470565"/>
    <lineage>
        <taxon>Bacteria</taxon>
        <taxon>Pseudomonadati</taxon>
        <taxon>Bacteroidota</taxon>
        <taxon>Bacteroidia</taxon>
        <taxon>Bacteroidales</taxon>
        <taxon>Prevotellaceae</taxon>
        <taxon>Prevotella</taxon>
    </lineage>
</organism>